<keyword evidence="3" id="KW-1185">Reference proteome</keyword>
<comment type="caution">
    <text evidence="2">The sequence shown here is derived from an EMBL/GenBank/DDBJ whole genome shotgun (WGS) entry which is preliminary data.</text>
</comment>
<evidence type="ECO:0000313" key="3">
    <source>
        <dbReference type="Proteomes" id="UP001628156"/>
    </source>
</evidence>
<evidence type="ECO:0000313" key="2">
    <source>
        <dbReference type="EMBL" id="GAB1224940.1"/>
    </source>
</evidence>
<reference evidence="2 3" key="1">
    <citation type="journal article" date="2019" name="PLoS Negl. Trop. Dis.">
        <title>Whole genome sequencing of Entamoeba nuttalli reveals mammalian host-related molecular signatures and a novel octapeptide-repeat surface protein.</title>
        <authorList>
            <person name="Tanaka M."/>
            <person name="Makiuchi T."/>
            <person name="Komiyama T."/>
            <person name="Shiina T."/>
            <person name="Osaki K."/>
            <person name="Tachibana H."/>
        </authorList>
    </citation>
    <scope>NUCLEOTIDE SEQUENCE [LARGE SCALE GENOMIC DNA]</scope>
    <source>
        <strain evidence="2 3">P19-061405</strain>
    </source>
</reference>
<name>A0ABQ0DQ20_9EUKA</name>
<dbReference type="EMBL" id="BAAFRS010000228">
    <property type="protein sequence ID" value="GAB1224940.1"/>
    <property type="molecule type" value="Genomic_DNA"/>
</dbReference>
<accession>A0ABQ0DQ20</accession>
<dbReference type="InterPro" id="IPR009772">
    <property type="entry name" value="CDC123"/>
</dbReference>
<dbReference type="Pfam" id="PF07065">
    <property type="entry name" value="D123"/>
    <property type="match status" value="1"/>
</dbReference>
<comment type="similarity">
    <text evidence="1">Belongs to the CDC123 family.</text>
</comment>
<evidence type="ECO:0000256" key="1">
    <source>
        <dbReference type="ARBA" id="ARBA00011047"/>
    </source>
</evidence>
<gene>
    <name evidence="2" type="ORF">ENUP19_0228G0011</name>
</gene>
<proteinExistence type="inferred from homology"/>
<dbReference type="PANTHER" id="PTHR15323">
    <property type="entry name" value="D123 PROTEIN"/>
    <property type="match status" value="1"/>
</dbReference>
<dbReference type="PANTHER" id="PTHR15323:SF6">
    <property type="entry name" value="CELL DIVISION CYCLE PROTEIN 123 HOMOLOG"/>
    <property type="match status" value="1"/>
</dbReference>
<sequence length="352" mass="41708">MKPSTVQSLFHSILIEGEVVELDEECITEIEGDVKSNFTWSGIEEIKEEEEKEKVFEKKEKEEKQKKENWKSEIEWFNQIIERNVQLYGGVFLKINGKALVDAEWMNGSLKVCNGNEGMMLLQGSERAQELIEKHRQEGKTNELEIRKFEEIRISDEFRCFVVHKELIIISQRYNDAYEVKIQERKKEIIKKVNELFEIIKNHHFSDSYTFDVVINNKIKVIGFDEMNERSFEGMTFNKEELMLNAKDINVVKPLLKFVEDSQHIIPTVKQFYGIPEEFYDEKVLNTFLTNPSKLTSFYYLGNIERLFTPTHRTTLFISFTSLLEAKKLYLTNYYNKKQYLLSHIDIINIFN</sequence>
<dbReference type="Proteomes" id="UP001628156">
    <property type="component" value="Unassembled WGS sequence"/>
</dbReference>
<organism evidence="2 3">
    <name type="scientific">Entamoeba nuttalli</name>
    <dbReference type="NCBI Taxonomy" id="412467"/>
    <lineage>
        <taxon>Eukaryota</taxon>
        <taxon>Amoebozoa</taxon>
        <taxon>Evosea</taxon>
        <taxon>Archamoebae</taxon>
        <taxon>Mastigamoebida</taxon>
        <taxon>Entamoebidae</taxon>
        <taxon>Entamoeba</taxon>
    </lineage>
</organism>
<protein>
    <recommendedName>
        <fullName evidence="4">Cell division cycle protein 123 family protein</fullName>
    </recommendedName>
</protein>
<evidence type="ECO:0008006" key="4">
    <source>
        <dbReference type="Google" id="ProtNLM"/>
    </source>
</evidence>